<comment type="caution">
    <text evidence="3">The sequence shown here is derived from an EMBL/GenBank/DDBJ whole genome shotgun (WGS) entry which is preliminary data.</text>
</comment>
<dbReference type="EMBL" id="LBQH01000036">
    <property type="protein sequence ID" value="KKP74728.1"/>
    <property type="molecule type" value="Genomic_DNA"/>
</dbReference>
<dbReference type="PROSITE" id="PS00092">
    <property type="entry name" value="N6_MTASE"/>
    <property type="match status" value="1"/>
</dbReference>
<accession>A0A0G0BZW7</accession>
<dbReference type="GO" id="GO:0008168">
    <property type="term" value="F:methyltransferase activity"/>
    <property type="evidence" value="ECO:0007669"/>
    <property type="project" value="UniProtKB-KW"/>
</dbReference>
<organism evidence="3 4">
    <name type="scientific">candidate division WS6 bacterium GW2011_GWF1_35_23</name>
    <dbReference type="NCBI Taxonomy" id="1619097"/>
    <lineage>
        <taxon>Bacteria</taxon>
        <taxon>Candidatus Dojkabacteria</taxon>
    </lineage>
</organism>
<protein>
    <submittedName>
        <fullName evidence="3">RNA methyltransferase, RsmD family</fullName>
    </submittedName>
</protein>
<dbReference type="PATRIC" id="fig|1619097.3.peg.327"/>
<dbReference type="InterPro" id="IPR002052">
    <property type="entry name" value="DNA_methylase_N6_adenine_CS"/>
</dbReference>
<evidence type="ECO:0000256" key="2">
    <source>
        <dbReference type="ARBA" id="ARBA00022679"/>
    </source>
</evidence>
<gene>
    <name evidence="3" type="ORF">UR73_C0036G0003</name>
</gene>
<dbReference type="Pfam" id="PF03602">
    <property type="entry name" value="Cons_hypoth95"/>
    <property type="match status" value="1"/>
</dbReference>
<dbReference type="Gene3D" id="3.40.50.150">
    <property type="entry name" value="Vaccinia Virus protein VP39"/>
    <property type="match status" value="1"/>
</dbReference>
<dbReference type="CDD" id="cd02440">
    <property type="entry name" value="AdoMet_MTases"/>
    <property type="match status" value="1"/>
</dbReference>
<dbReference type="PANTHER" id="PTHR43542">
    <property type="entry name" value="METHYLTRANSFERASE"/>
    <property type="match status" value="1"/>
</dbReference>
<evidence type="ECO:0000313" key="3">
    <source>
        <dbReference type="EMBL" id="KKP74728.1"/>
    </source>
</evidence>
<proteinExistence type="predicted"/>
<evidence type="ECO:0000313" key="4">
    <source>
        <dbReference type="Proteomes" id="UP000034816"/>
    </source>
</evidence>
<dbReference type="InterPro" id="IPR029063">
    <property type="entry name" value="SAM-dependent_MTases_sf"/>
</dbReference>
<evidence type="ECO:0000256" key="1">
    <source>
        <dbReference type="ARBA" id="ARBA00022603"/>
    </source>
</evidence>
<name>A0A0G0BZW7_9BACT</name>
<sequence>MSLKIESFKKLRKDKRKWKVDTPEEFEEREDSFLKKRLMSKEPTIDTFVRISGGKAKNFKLEIPKTTRPLTDRMKIKIFDILREDIVKKDILDLYAGAGSFGLEALSRGAKSATFVDASRNAYFVLQKNIAHTGYLPETEIIKSKTEDYLFKQTNQKKLPKFDIIFVDPPYKLFNTKNVFKMERVMNMAALLITGIQNPKTNHFKGALIVKHPRRYPIEKLNIELEKCITKQVCTKKKSVKQFLQHNSFFNEAFSLKYNLLDLNI</sequence>
<dbReference type="GO" id="GO:0031167">
    <property type="term" value="P:rRNA methylation"/>
    <property type="evidence" value="ECO:0007669"/>
    <property type="project" value="InterPro"/>
</dbReference>
<dbReference type="PANTHER" id="PTHR43542:SF1">
    <property type="entry name" value="METHYLTRANSFERASE"/>
    <property type="match status" value="1"/>
</dbReference>
<reference evidence="3 4" key="1">
    <citation type="journal article" date="2015" name="Nature">
        <title>rRNA introns, odd ribosomes, and small enigmatic genomes across a large radiation of phyla.</title>
        <authorList>
            <person name="Brown C.T."/>
            <person name="Hug L.A."/>
            <person name="Thomas B.C."/>
            <person name="Sharon I."/>
            <person name="Castelle C.J."/>
            <person name="Singh A."/>
            <person name="Wilkins M.J."/>
            <person name="Williams K.H."/>
            <person name="Banfield J.F."/>
        </authorList>
    </citation>
    <scope>NUCLEOTIDE SEQUENCE [LARGE SCALE GENOMIC DNA]</scope>
</reference>
<dbReference type="AlphaFoldDB" id="A0A0G0BZW7"/>
<dbReference type="InterPro" id="IPR004398">
    <property type="entry name" value="RNA_MeTrfase_RsmD"/>
</dbReference>
<keyword evidence="1 3" id="KW-0489">Methyltransferase</keyword>
<dbReference type="SUPFAM" id="SSF53335">
    <property type="entry name" value="S-adenosyl-L-methionine-dependent methyltransferases"/>
    <property type="match status" value="1"/>
</dbReference>
<dbReference type="GO" id="GO:0003676">
    <property type="term" value="F:nucleic acid binding"/>
    <property type="evidence" value="ECO:0007669"/>
    <property type="project" value="InterPro"/>
</dbReference>
<dbReference type="Proteomes" id="UP000034816">
    <property type="component" value="Unassembled WGS sequence"/>
</dbReference>
<keyword evidence="2 3" id="KW-0808">Transferase</keyword>